<evidence type="ECO:0000313" key="4">
    <source>
        <dbReference type="EMBL" id="MFC0844284.1"/>
    </source>
</evidence>
<protein>
    <submittedName>
        <fullName evidence="4">FG-GAP-like repeat-containing protein</fullName>
    </submittedName>
</protein>
<keyword evidence="1 2" id="KW-0732">Signal</keyword>
<dbReference type="InterPro" id="IPR013517">
    <property type="entry name" value="FG-GAP"/>
</dbReference>
<comment type="caution">
    <text evidence="4">The sequence shown here is derived from an EMBL/GenBank/DDBJ whole genome shotgun (WGS) entry which is preliminary data.</text>
</comment>
<dbReference type="InterPro" id="IPR007921">
    <property type="entry name" value="CHAP_dom"/>
</dbReference>
<dbReference type="EMBL" id="JBHMQV010000009">
    <property type="protein sequence ID" value="MFC0844284.1"/>
    <property type="molecule type" value="Genomic_DNA"/>
</dbReference>
<dbReference type="SUPFAM" id="SSF69318">
    <property type="entry name" value="Integrin alpha N-terminal domain"/>
    <property type="match status" value="1"/>
</dbReference>
<evidence type="ECO:0000256" key="1">
    <source>
        <dbReference type="ARBA" id="ARBA00022729"/>
    </source>
</evidence>
<feature type="signal peptide" evidence="2">
    <location>
        <begin position="1"/>
        <end position="31"/>
    </location>
</feature>
<keyword evidence="5" id="KW-1185">Reference proteome</keyword>
<feature type="domain" description="Peptidase C51" evidence="3">
    <location>
        <begin position="73"/>
        <end position="153"/>
    </location>
</feature>
<dbReference type="Pfam" id="PF13517">
    <property type="entry name" value="FG-GAP_3"/>
    <property type="match status" value="2"/>
</dbReference>
<dbReference type="Pfam" id="PF05257">
    <property type="entry name" value="CHAP"/>
    <property type="match status" value="1"/>
</dbReference>
<dbReference type="PANTHER" id="PTHR44103">
    <property type="entry name" value="PROPROTEIN CONVERTASE P"/>
    <property type="match status" value="1"/>
</dbReference>
<organism evidence="4 5">
    <name type="scientific">Streptomyces noboritoensis</name>
    <dbReference type="NCBI Taxonomy" id="67337"/>
    <lineage>
        <taxon>Bacteria</taxon>
        <taxon>Bacillati</taxon>
        <taxon>Actinomycetota</taxon>
        <taxon>Actinomycetes</taxon>
        <taxon>Kitasatosporales</taxon>
        <taxon>Streptomycetaceae</taxon>
        <taxon>Streptomyces</taxon>
    </lineage>
</organism>
<accession>A0ABV6TER6</accession>
<gene>
    <name evidence="4" type="ORF">ACFH04_11310</name>
</gene>
<evidence type="ECO:0000259" key="3">
    <source>
        <dbReference type="Pfam" id="PF05257"/>
    </source>
</evidence>
<dbReference type="PANTHER" id="PTHR44103:SF1">
    <property type="entry name" value="PROPROTEIN CONVERTASE P"/>
    <property type="match status" value="1"/>
</dbReference>
<dbReference type="RefSeq" id="WP_394318425.1">
    <property type="nucleotide sequence ID" value="NZ_JBHMQV010000009.1"/>
</dbReference>
<reference evidence="4 5" key="1">
    <citation type="submission" date="2024-09" db="EMBL/GenBank/DDBJ databases">
        <authorList>
            <person name="Sun Q."/>
            <person name="Mori K."/>
        </authorList>
    </citation>
    <scope>NUCLEOTIDE SEQUENCE [LARGE SCALE GENOMIC DNA]</scope>
    <source>
        <strain evidence="4 5">JCM 4557</strain>
    </source>
</reference>
<dbReference type="Gene3D" id="2.115.10.10">
    <property type="entry name" value="Tachylectin 2"/>
    <property type="match status" value="1"/>
</dbReference>
<dbReference type="Proteomes" id="UP001589887">
    <property type="component" value="Unassembled WGS sequence"/>
</dbReference>
<name>A0ABV6TER6_9ACTN</name>
<evidence type="ECO:0000256" key="2">
    <source>
        <dbReference type="SAM" id="SignalP"/>
    </source>
</evidence>
<dbReference type="Gene3D" id="3.90.1720.10">
    <property type="entry name" value="endopeptidase domain like (from Nostoc punctiforme)"/>
    <property type="match status" value="1"/>
</dbReference>
<sequence>MSKFTHVKKSALAALAVAAAVTGLSVSPAQADAGSSMATLARAEVGNGPCAHGGYWSHTNNQGSSCDGRGGASQAWCADFVGWVWSHYDVARLASLTDGAVSFYKYGVANNTLHSTPKVGDAVVYDYNGSNWAAHVAMVTGFNGTTVTMVGGNEGHRTHPDGIVQTESTTDWQVGKAPWGQTISGYISPVLNSDSSVTPADAGMTHLAGGDLDGNRTQDVLATETTTGDLYFYPGSGAVNGNSTLGQRVKIGSGWNTMTNVTVGDFTGDGKADVLATESAAGDLYLYPGTGAVNGMGTLGDRVKIGSGWSGMRDVARIDVNKDGKADVVAVETGTGNLYAYPGTGAVNGMSTLGERVQIGTGWGAMSQIVTPGDLNSDGVDDLVARDESGNLFAYPGSGKLGGMSTLGDRVQIGSGWKSMTNLVGADFNGDGKGDLGAVQAAAGSTGTFFAYPGTGTLNGMNTLGDRVQIGTGW</sequence>
<dbReference type="InterPro" id="IPR028994">
    <property type="entry name" value="Integrin_alpha_N"/>
</dbReference>
<feature type="chain" id="PRO_5046988166" evidence="2">
    <location>
        <begin position="32"/>
        <end position="474"/>
    </location>
</feature>
<proteinExistence type="predicted"/>
<evidence type="ECO:0000313" key="5">
    <source>
        <dbReference type="Proteomes" id="UP001589887"/>
    </source>
</evidence>